<dbReference type="Proteomes" id="UP000694865">
    <property type="component" value="Unplaced"/>
</dbReference>
<organism evidence="6 7">
    <name type="scientific">Saccoglossus kowalevskii</name>
    <name type="common">Acorn worm</name>
    <dbReference type="NCBI Taxonomy" id="10224"/>
    <lineage>
        <taxon>Eukaryota</taxon>
        <taxon>Metazoa</taxon>
        <taxon>Hemichordata</taxon>
        <taxon>Enteropneusta</taxon>
        <taxon>Harrimaniidae</taxon>
        <taxon>Saccoglossus</taxon>
    </lineage>
</organism>
<dbReference type="InterPro" id="IPR003591">
    <property type="entry name" value="Leu-rich_rpt_typical-subtyp"/>
</dbReference>
<proteinExistence type="predicted"/>
<dbReference type="PROSITE" id="PS50017">
    <property type="entry name" value="DEATH_DOMAIN"/>
    <property type="match status" value="1"/>
</dbReference>
<dbReference type="Pfam" id="PF00531">
    <property type="entry name" value="Death"/>
    <property type="match status" value="1"/>
</dbReference>
<evidence type="ECO:0000259" key="5">
    <source>
        <dbReference type="PROSITE" id="PS51145"/>
    </source>
</evidence>
<feature type="compositionally biased region" description="Basic residues" evidence="3">
    <location>
        <begin position="889"/>
        <end position="901"/>
    </location>
</feature>
<evidence type="ECO:0000313" key="7">
    <source>
        <dbReference type="RefSeq" id="XP_006815164.1"/>
    </source>
</evidence>
<dbReference type="InterPro" id="IPR011029">
    <property type="entry name" value="DEATH-like_dom_sf"/>
</dbReference>
<dbReference type="Pfam" id="PF00791">
    <property type="entry name" value="ZU5"/>
    <property type="match status" value="1"/>
</dbReference>
<dbReference type="InterPro" id="IPR001611">
    <property type="entry name" value="Leu-rich_rpt"/>
</dbReference>
<gene>
    <name evidence="7" type="primary">LOC102800700</name>
</gene>
<dbReference type="SUPFAM" id="SSF47986">
    <property type="entry name" value="DEATH domain"/>
    <property type="match status" value="1"/>
</dbReference>
<dbReference type="Pfam" id="PF13855">
    <property type="entry name" value="LRR_8"/>
    <property type="match status" value="1"/>
</dbReference>
<dbReference type="CDD" id="cd01670">
    <property type="entry name" value="Death"/>
    <property type="match status" value="1"/>
</dbReference>
<evidence type="ECO:0000313" key="6">
    <source>
        <dbReference type="Proteomes" id="UP000694865"/>
    </source>
</evidence>
<dbReference type="Gene3D" id="2.60.220.30">
    <property type="match status" value="2"/>
</dbReference>
<feature type="domain" description="Death" evidence="4">
    <location>
        <begin position="816"/>
        <end position="889"/>
    </location>
</feature>
<evidence type="ECO:0000259" key="4">
    <source>
        <dbReference type="PROSITE" id="PS50017"/>
    </source>
</evidence>
<dbReference type="SMART" id="SM00364">
    <property type="entry name" value="LRR_BAC"/>
    <property type="match status" value="6"/>
</dbReference>
<name>A0ABM0M573_SACKO</name>
<protein>
    <submittedName>
        <fullName evidence="7">P53-induced protein with a death domain-like</fullName>
    </submittedName>
</protein>
<dbReference type="SMART" id="SM00005">
    <property type="entry name" value="DEATH"/>
    <property type="match status" value="1"/>
</dbReference>
<dbReference type="RefSeq" id="XP_006815164.1">
    <property type="nucleotide sequence ID" value="XM_006815101.1"/>
</dbReference>
<dbReference type="Gene3D" id="3.80.10.10">
    <property type="entry name" value="Ribonuclease Inhibitor"/>
    <property type="match status" value="2"/>
</dbReference>
<dbReference type="SMART" id="SM00369">
    <property type="entry name" value="LRR_TYP"/>
    <property type="match status" value="7"/>
</dbReference>
<dbReference type="Gene3D" id="1.10.533.10">
    <property type="entry name" value="Death Domain, Fas"/>
    <property type="match status" value="1"/>
</dbReference>
<dbReference type="PROSITE" id="PS51450">
    <property type="entry name" value="LRR"/>
    <property type="match status" value="2"/>
</dbReference>
<dbReference type="InterPro" id="IPR032675">
    <property type="entry name" value="LRR_dom_sf"/>
</dbReference>
<reference evidence="7" key="1">
    <citation type="submission" date="2025-08" db="UniProtKB">
        <authorList>
            <consortium name="RefSeq"/>
        </authorList>
    </citation>
    <scope>IDENTIFICATION</scope>
    <source>
        <tissue evidence="7">Testes</tissue>
    </source>
</reference>
<dbReference type="SUPFAM" id="SSF52058">
    <property type="entry name" value="L domain-like"/>
    <property type="match status" value="1"/>
</dbReference>
<feature type="region of interest" description="Disordered" evidence="3">
    <location>
        <begin position="989"/>
        <end position="1010"/>
    </location>
</feature>
<keyword evidence="6" id="KW-1185">Reference proteome</keyword>
<keyword evidence="2" id="KW-0677">Repeat</keyword>
<evidence type="ECO:0000256" key="1">
    <source>
        <dbReference type="ARBA" id="ARBA00022614"/>
    </source>
</evidence>
<dbReference type="InterPro" id="IPR000488">
    <property type="entry name" value="Death_dom"/>
</dbReference>
<keyword evidence="1" id="KW-0433">Leucine-rich repeat</keyword>
<feature type="compositionally biased region" description="Low complexity" evidence="3">
    <location>
        <begin position="915"/>
        <end position="925"/>
    </location>
</feature>
<evidence type="ECO:0000256" key="2">
    <source>
        <dbReference type="ARBA" id="ARBA00022737"/>
    </source>
</evidence>
<dbReference type="InterPro" id="IPR000906">
    <property type="entry name" value="ZU5_dom"/>
</dbReference>
<accession>A0ABM0M573</accession>
<evidence type="ECO:0000256" key="3">
    <source>
        <dbReference type="SAM" id="MobiDB-lite"/>
    </source>
</evidence>
<dbReference type="PROSITE" id="PS51145">
    <property type="entry name" value="ZU5"/>
    <property type="match status" value="1"/>
</dbReference>
<dbReference type="PANTHER" id="PTHR48051:SF1">
    <property type="entry name" value="RAS SUPPRESSOR PROTEIN 1"/>
    <property type="match status" value="1"/>
</dbReference>
<feature type="domain" description="ZU5" evidence="5">
    <location>
        <begin position="325"/>
        <end position="457"/>
    </location>
</feature>
<dbReference type="GeneID" id="102800700"/>
<feature type="region of interest" description="Disordered" evidence="3">
    <location>
        <begin position="889"/>
        <end position="947"/>
    </location>
</feature>
<sequence length="1010" mass="113562">MADREMGSELDLSRGSLYTLQPYLINKPGIKILNLSVNMLKSLPIELGDKQDMEVFKCSNNQFKEFPIVLCKLVRLETLDLAGNMLRDLPRRVGDLTKLTKVSLGWNNFKQFPVEICQASALTELHLSNNRITTVSEQISNLRQLKIFDISHNKIKTLPSFIGDLISLTSLNVSNNDIANLPDDICKLQSLKTMKATTNHITALPHHFGASLHQLTLLNVEGNPLEDPPIDICQQGIAAIKTYQDEKWGPLYDEVTDENQEPEIGVHRTETNRVSNTMVTFRKDDDINNNAGPTKQRKLSLSSTRLCDRRLIDDYALNLDLSQDGIFNFIIKPDAEKTKSVTLSDNMKFEIPPNAVNEEVTITTEVVDAPPCPVALGDHEFVVTDFLELSPDGLRFQEPIIFTLKYPDELKMDKTREIVVRTTNGNGTWSDLKTWQEGDVIKAEVEHFSGLLAVSKPRVHSFILPNIGDISVSCVDDDISVDLKAPRDTETINISMELQKIERDILLRACELVDGYQDDDVAMGNILKLHQVNGTSSKPITLSLQVPELSEPCDVTGQTGRNKGSVKVIMDHNDDNWCDVTDDVIYGVDGGKSITFKHKLPRSTCRYTTIIADPEVNVLAIAQRATSMARKRSKIVNMVLLQNVRNPHILYVDCVVKEKFESLFSRLLQIGYETRGMHPNTRDIDLPEGEKIALDIGGEHISEQRSKDNNLTFYSRRDNHVKVHVSLGNSACAANIAPGNDCVGHVHFVKADGHTFHVQNRRNSATRIDTLYFGVPKPEVFRPSGLSPISAGIRTNRDNIKGDVDIAVDILSSGLLGRDWKRLARRLGLSDPEIDILESDHSRDTREQIHQMFQKWRQKNGNKATVNMLLDALEEEEIRNLAHEIKKRLGLNRSTNPRKVKPSNLPRPKTSKRVSPSPLSLPRSSTFIFPRGNDQTADMLNPHKSTTERKQLRLPTVVEMAKSLDLTRRDHYYTNTLSTATPLALNPLPKANAARQTRRNSRKLGDIYQQ</sequence>
<dbReference type="InterPro" id="IPR050216">
    <property type="entry name" value="LRR_domain-containing"/>
</dbReference>
<dbReference type="PANTHER" id="PTHR48051">
    <property type="match status" value="1"/>
</dbReference>